<feature type="region of interest" description="Disordered" evidence="1">
    <location>
        <begin position="50"/>
        <end position="69"/>
    </location>
</feature>
<comment type="caution">
    <text evidence="3">The sequence shown here is derived from an EMBL/GenBank/DDBJ whole genome shotgun (WGS) entry which is preliminary data.</text>
</comment>
<dbReference type="EMBL" id="NOWT01000019">
    <property type="protein sequence ID" value="OYD82804.1"/>
    <property type="molecule type" value="Genomic_DNA"/>
</dbReference>
<evidence type="ECO:0000313" key="4">
    <source>
        <dbReference type="Proteomes" id="UP000215367"/>
    </source>
</evidence>
<dbReference type="GO" id="GO:0004519">
    <property type="term" value="F:endonuclease activity"/>
    <property type="evidence" value="ECO:0007669"/>
    <property type="project" value="UniProtKB-KW"/>
</dbReference>
<name>A0A235HBA9_AZOBR</name>
<dbReference type="RefSeq" id="WP_094305108.1">
    <property type="nucleotide sequence ID" value="NZ_NOWT01000019.1"/>
</dbReference>
<dbReference type="PANTHER" id="PTHR24094:SF15">
    <property type="entry name" value="AMP-DEPENDENT SYNTHETASE_LIGASE DOMAIN-CONTAINING PROTEIN-RELATED"/>
    <property type="match status" value="1"/>
</dbReference>
<protein>
    <submittedName>
        <fullName evidence="3">HNH endonuclease</fullName>
    </submittedName>
</protein>
<dbReference type="AlphaFoldDB" id="A0A235HBA9"/>
<geneLocation type="plasmid" evidence="3">
    <name>unnamed</name>
</geneLocation>
<evidence type="ECO:0000256" key="1">
    <source>
        <dbReference type="SAM" id="MobiDB-lite"/>
    </source>
</evidence>
<reference evidence="3 4" key="1">
    <citation type="submission" date="2017-07" db="EMBL/GenBank/DDBJ databases">
        <title>Whole genome sequence of Azospirillum brasilense 2A1, a potential biofertilizer strain.</title>
        <authorList>
            <person name="Fontana C.A."/>
            <person name="Toffoli L.M."/>
            <person name="Salazar S.M."/>
            <person name="Puglisi E."/>
            <person name="Pedraza R."/>
            <person name="Bassi D."/>
            <person name="Cocconcelli P.S."/>
        </authorList>
    </citation>
    <scope>NUCLEOTIDE SEQUENCE [LARGE SCALE GENOMIC DNA]</scope>
    <source>
        <strain evidence="3 4">2A1</strain>
        <plasmid evidence="3">unnamed</plasmid>
    </source>
</reference>
<keyword evidence="3" id="KW-0378">Hydrolase</keyword>
<accession>A0A235HBA9</accession>
<keyword evidence="3" id="KW-0255">Endonuclease</keyword>
<dbReference type="InterPro" id="IPR011089">
    <property type="entry name" value="GmrSD_C"/>
</dbReference>
<evidence type="ECO:0000313" key="3">
    <source>
        <dbReference type="EMBL" id="OYD82804.1"/>
    </source>
</evidence>
<evidence type="ECO:0000259" key="2">
    <source>
        <dbReference type="Pfam" id="PF07510"/>
    </source>
</evidence>
<organism evidence="3 4">
    <name type="scientific">Azospirillum brasilense</name>
    <dbReference type="NCBI Taxonomy" id="192"/>
    <lineage>
        <taxon>Bacteria</taxon>
        <taxon>Pseudomonadati</taxon>
        <taxon>Pseudomonadota</taxon>
        <taxon>Alphaproteobacteria</taxon>
        <taxon>Rhodospirillales</taxon>
        <taxon>Azospirillaceae</taxon>
        <taxon>Azospirillum</taxon>
    </lineage>
</organism>
<dbReference type="Pfam" id="PF07510">
    <property type="entry name" value="GmrSD_C"/>
    <property type="match status" value="1"/>
</dbReference>
<dbReference type="Proteomes" id="UP000215367">
    <property type="component" value="Unassembled WGS sequence"/>
</dbReference>
<keyword evidence="3" id="KW-0540">Nuclease</keyword>
<dbReference type="PANTHER" id="PTHR24094">
    <property type="entry name" value="SECRETED PROTEIN"/>
    <property type="match status" value="1"/>
</dbReference>
<feature type="domain" description="GmrSD restriction endonucleases C-terminal" evidence="2">
    <location>
        <begin position="136"/>
        <end position="238"/>
    </location>
</feature>
<gene>
    <name evidence="3" type="ORF">CHT98_19310</name>
</gene>
<keyword evidence="3" id="KW-0614">Plasmid</keyword>
<sequence>MARRRGGAPRGGRQGRPLTLGGLVAVLLVLAAVYAAERFHLVPPGTLDSIFGEEKTQRPNPRPIPRPVPDASIDYATVAAQLDRIQVTEERRRGYVRDEWPHWLTLDAKCLNTREQVLIRDSAKPAKLSANGCSVQSGVWNDPYTGETFTEPKQVDIDHRVPLEETYASGGYDWPREKRAAYANDLSDPLTLVTVSAAANRAKGSKGPEEWLPPRENYICAYVAGWIAVKARWELTMDERERVTVGNILSDCRRTAVGDRPAR</sequence>
<proteinExistence type="predicted"/>